<dbReference type="RefSeq" id="WP_148112252.1">
    <property type="nucleotide sequence ID" value="NZ_NGJZ01000001.1"/>
</dbReference>
<keyword evidence="2" id="KW-1185">Reference proteome</keyword>
<sequence length="192" mass="22243">MEKWQQKMQQKMQQLKNYTQENKKKSLIFLSCILLIVVLFSLSVSKIHQTIQSEQIDSLIMSEYTNEKVVALSNSQIKHKITSGAKFTVLFLDPKDPLNSLITEALNSKKIKNEYKETLFLVSLVYQKEQVKERYNLGENQPTLIYYENGHEASRTVIKKRKNFQTSILNDLESLSMTNIKKIQSTTSSSNN</sequence>
<dbReference type="AlphaFoldDB" id="A0A430AJF7"/>
<comment type="caution">
    <text evidence="1">The sequence shown here is derived from an EMBL/GenBank/DDBJ whole genome shotgun (WGS) entry which is preliminary data.</text>
</comment>
<dbReference type="EMBL" id="NGJZ01000001">
    <property type="protein sequence ID" value="RSU08188.1"/>
    <property type="molecule type" value="Genomic_DNA"/>
</dbReference>
<evidence type="ECO:0000313" key="2">
    <source>
        <dbReference type="Proteomes" id="UP000288669"/>
    </source>
</evidence>
<gene>
    <name evidence="1" type="ORF">CBF30_02790</name>
</gene>
<accession>A0A430AJF7</accession>
<protein>
    <submittedName>
        <fullName evidence="1">Uncharacterized protein</fullName>
    </submittedName>
</protein>
<reference evidence="1 2" key="1">
    <citation type="submission" date="2017-05" db="EMBL/GenBank/DDBJ databases">
        <title>Vagococcus spp. assemblies.</title>
        <authorList>
            <person name="Gulvik C.A."/>
        </authorList>
    </citation>
    <scope>NUCLEOTIDE SEQUENCE [LARGE SCALE GENOMIC DNA]</scope>
    <source>
        <strain evidence="1 2">DSM 24756</strain>
    </source>
</reference>
<proteinExistence type="predicted"/>
<organism evidence="1 2">
    <name type="scientific">Vagococcus entomophilus</name>
    <dbReference type="NCBI Taxonomy" id="1160095"/>
    <lineage>
        <taxon>Bacteria</taxon>
        <taxon>Bacillati</taxon>
        <taxon>Bacillota</taxon>
        <taxon>Bacilli</taxon>
        <taxon>Lactobacillales</taxon>
        <taxon>Enterococcaceae</taxon>
        <taxon>Vagococcus</taxon>
    </lineage>
</organism>
<dbReference type="Proteomes" id="UP000288669">
    <property type="component" value="Unassembled WGS sequence"/>
</dbReference>
<name>A0A430AJF7_9ENTE</name>
<evidence type="ECO:0000313" key="1">
    <source>
        <dbReference type="EMBL" id="RSU08188.1"/>
    </source>
</evidence>